<evidence type="ECO:0000259" key="6">
    <source>
        <dbReference type="PROSITE" id="PS50941"/>
    </source>
</evidence>
<dbReference type="InterPro" id="IPR011043">
    <property type="entry name" value="Gal_Oxase/kelch_b-propeller"/>
</dbReference>
<dbReference type="PANTHER" id="PTHR32208">
    <property type="entry name" value="SECRETED PROTEIN-RELATED"/>
    <property type="match status" value="1"/>
</dbReference>
<dbReference type="AlphaFoldDB" id="A0A0J6FAF2"/>
<dbReference type="Proteomes" id="UP000054567">
    <property type="component" value="Unassembled WGS sequence"/>
</dbReference>
<dbReference type="Gene3D" id="2.60.40.10">
    <property type="entry name" value="Immunoglobulins"/>
    <property type="match status" value="1"/>
</dbReference>
<evidence type="ECO:0000313" key="7">
    <source>
        <dbReference type="EMBL" id="KMM66215.1"/>
    </source>
</evidence>
<dbReference type="Gene3D" id="3.30.60.10">
    <property type="entry name" value="Endochitinase-like"/>
    <property type="match status" value="1"/>
</dbReference>
<dbReference type="InterPro" id="IPR009880">
    <property type="entry name" value="Glyoxal_oxidase_N"/>
</dbReference>
<dbReference type="Pfam" id="PF07250">
    <property type="entry name" value="Glyoxal_oxid_N"/>
    <property type="match status" value="1"/>
</dbReference>
<dbReference type="InterPro" id="IPR013783">
    <property type="entry name" value="Ig-like_fold"/>
</dbReference>
<dbReference type="SMART" id="SM00270">
    <property type="entry name" value="ChtBD1"/>
    <property type="match status" value="1"/>
</dbReference>
<evidence type="ECO:0000256" key="3">
    <source>
        <dbReference type="ARBA" id="ARBA00023026"/>
    </source>
</evidence>
<dbReference type="EMBL" id="DS268109">
    <property type="protein sequence ID" value="KMM66215.1"/>
    <property type="molecule type" value="Genomic_DNA"/>
</dbReference>
<evidence type="ECO:0000256" key="4">
    <source>
        <dbReference type="PROSITE-ProRule" id="PRU00261"/>
    </source>
</evidence>
<feature type="domain" description="Chitin-binding type-1" evidence="6">
    <location>
        <begin position="68"/>
        <end position="113"/>
    </location>
</feature>
<dbReference type="Pfam" id="PF09118">
    <property type="entry name" value="GO-like_E_set"/>
    <property type="match status" value="1"/>
</dbReference>
<comment type="caution">
    <text evidence="4">Lacks conserved residue(s) required for the propagation of feature annotation.</text>
</comment>
<evidence type="ECO:0000256" key="1">
    <source>
        <dbReference type="ARBA" id="ARBA00022669"/>
    </source>
</evidence>
<dbReference type="PANTHER" id="PTHR32208:SF21">
    <property type="entry name" value="LOW QUALITY PROTEIN: ALDEHYDE OXIDASE GLOX-LIKE"/>
    <property type="match status" value="1"/>
</dbReference>
<dbReference type="Gene3D" id="2.130.10.80">
    <property type="entry name" value="Galactose oxidase/kelch, beta-propeller"/>
    <property type="match status" value="1"/>
</dbReference>
<keyword evidence="2" id="KW-0732">Signal</keyword>
<reference evidence="7 8" key="1">
    <citation type="submission" date="2007-06" db="EMBL/GenBank/DDBJ databases">
        <title>The Genome Sequence of Coccidioides posadasii RMSCC_3488.</title>
        <authorList>
            <consortium name="Coccidioides Genome Resources Consortium"/>
            <consortium name="The Broad Institute Genome Sequencing Platform"/>
            <person name="Henn M.R."/>
            <person name="Sykes S."/>
            <person name="Young S."/>
            <person name="Jaffe D."/>
            <person name="Berlin A."/>
            <person name="Alvarez P."/>
            <person name="Butler J."/>
            <person name="Gnerre S."/>
            <person name="Grabherr M."/>
            <person name="Mauceli E."/>
            <person name="Brockman W."/>
            <person name="Kodira C."/>
            <person name="Alvarado L."/>
            <person name="Zeng Q."/>
            <person name="Crawford M."/>
            <person name="Antoine C."/>
            <person name="Devon K."/>
            <person name="Galgiani J."/>
            <person name="Orsborn K."/>
            <person name="Lewis M.L."/>
            <person name="Nusbaum C."/>
            <person name="Galagan J."/>
            <person name="Birren B."/>
        </authorList>
    </citation>
    <scope>NUCLEOTIDE SEQUENCE [LARGE SCALE GENOMIC DNA]</scope>
    <source>
        <strain evidence="7 8">RMSCC 3488</strain>
    </source>
</reference>
<dbReference type="SUPFAM" id="SSF50965">
    <property type="entry name" value="Galactose oxidase, central domain"/>
    <property type="match status" value="1"/>
</dbReference>
<dbReference type="InterPro" id="IPR015202">
    <property type="entry name" value="GO-like_E_set"/>
</dbReference>
<dbReference type="PROSITE" id="PS50941">
    <property type="entry name" value="CHIT_BIND_I_2"/>
    <property type="match status" value="1"/>
</dbReference>
<dbReference type="CDD" id="cd02851">
    <property type="entry name" value="E_set_GO_C"/>
    <property type="match status" value="1"/>
</dbReference>
<accession>A0A0J6FAF2</accession>
<dbReference type="VEuPathDB" id="FungiDB:CPAG_02556"/>
<dbReference type="InterPro" id="IPR037293">
    <property type="entry name" value="Gal_Oxidase_central_sf"/>
</dbReference>
<dbReference type="InterPro" id="IPR036861">
    <property type="entry name" value="Endochitinase-like_sf"/>
</dbReference>
<dbReference type="SUPFAM" id="SSF57016">
    <property type="entry name" value="Plant lectins/antimicrobial peptides"/>
    <property type="match status" value="1"/>
</dbReference>
<dbReference type="InterPro" id="IPR014756">
    <property type="entry name" value="Ig_E-set"/>
</dbReference>
<feature type="disulfide bond" evidence="4">
    <location>
        <begin position="88"/>
        <end position="102"/>
    </location>
</feature>
<reference evidence="8" key="2">
    <citation type="journal article" date="2009" name="Genome Res.">
        <title>Comparative genomic analyses of the human fungal pathogens Coccidioides and their relatives.</title>
        <authorList>
            <person name="Sharpton T.J."/>
            <person name="Stajich J.E."/>
            <person name="Rounsley S.D."/>
            <person name="Gardner M.J."/>
            <person name="Wortman J.R."/>
            <person name="Jordar V.S."/>
            <person name="Maiti R."/>
            <person name="Kodira C.D."/>
            <person name="Neafsey D.E."/>
            <person name="Zeng Q."/>
            <person name="Hung C.-Y."/>
            <person name="McMahan C."/>
            <person name="Muszewska A."/>
            <person name="Grynberg M."/>
            <person name="Mandel M.A."/>
            <person name="Kellner E.M."/>
            <person name="Barker B.M."/>
            <person name="Galgiani J.N."/>
            <person name="Orbach M.J."/>
            <person name="Kirkland T.N."/>
            <person name="Cole G.T."/>
            <person name="Henn M.R."/>
            <person name="Birren B.W."/>
            <person name="Taylor J.W."/>
        </authorList>
    </citation>
    <scope>NUCLEOTIDE SEQUENCE [LARGE SCALE GENOMIC DNA]</scope>
    <source>
        <strain evidence="8">RMSCC 3488</strain>
    </source>
</reference>
<dbReference type="CDD" id="cd11618">
    <property type="entry name" value="ChtBD1_1"/>
    <property type="match status" value="1"/>
</dbReference>
<protein>
    <submittedName>
        <fullName evidence="7">Glyoxal oxidase</fullName>
    </submittedName>
</protein>
<evidence type="ECO:0000256" key="5">
    <source>
        <dbReference type="SAM" id="MobiDB-lite"/>
    </source>
</evidence>
<dbReference type="OrthoDB" id="2019572at2759"/>
<gene>
    <name evidence="7" type="ORF">CPAG_02556</name>
</gene>
<reference evidence="8" key="3">
    <citation type="journal article" date="2010" name="Genome Res.">
        <title>Population genomic sequencing of Coccidioides fungi reveals recent hybridization and transposon control.</title>
        <authorList>
            <person name="Neafsey D.E."/>
            <person name="Barker B.M."/>
            <person name="Sharpton T.J."/>
            <person name="Stajich J.E."/>
            <person name="Park D.J."/>
            <person name="Whiston E."/>
            <person name="Hung C.-Y."/>
            <person name="McMahan C."/>
            <person name="White J."/>
            <person name="Sykes S."/>
            <person name="Heiman D."/>
            <person name="Young S."/>
            <person name="Zeng Q."/>
            <person name="Abouelleil A."/>
            <person name="Aftuck L."/>
            <person name="Bessette D."/>
            <person name="Brown A."/>
            <person name="FitzGerald M."/>
            <person name="Lui A."/>
            <person name="Macdonald J.P."/>
            <person name="Priest M."/>
            <person name="Orbach M.J."/>
            <person name="Galgiani J.N."/>
            <person name="Kirkland T.N."/>
            <person name="Cole G.T."/>
            <person name="Birren B.W."/>
            <person name="Henn M.R."/>
            <person name="Taylor J.W."/>
            <person name="Rounsley S.D."/>
        </authorList>
    </citation>
    <scope>NUCLEOTIDE SEQUENCE [LARGE SCALE GENOMIC DNA]</scope>
    <source>
        <strain evidence="8">RMSCC 3488</strain>
    </source>
</reference>
<name>A0A0J6FAF2_COCPO</name>
<organism evidence="7 8">
    <name type="scientific">Coccidioides posadasii RMSCC 3488</name>
    <dbReference type="NCBI Taxonomy" id="454284"/>
    <lineage>
        <taxon>Eukaryota</taxon>
        <taxon>Fungi</taxon>
        <taxon>Dikarya</taxon>
        <taxon>Ascomycota</taxon>
        <taxon>Pezizomycotina</taxon>
        <taxon>Eurotiomycetes</taxon>
        <taxon>Eurotiomycetidae</taxon>
        <taxon>Onygenales</taxon>
        <taxon>Onygenaceae</taxon>
        <taxon>Coccidioides</taxon>
    </lineage>
</organism>
<dbReference type="InterPro" id="IPR001002">
    <property type="entry name" value="Chitin-bd_1"/>
</dbReference>
<evidence type="ECO:0000256" key="2">
    <source>
        <dbReference type="ARBA" id="ARBA00022729"/>
    </source>
</evidence>
<keyword evidence="3" id="KW-0843">Virulence</keyword>
<keyword evidence="4" id="KW-1015">Disulfide bond</keyword>
<sequence>MFPGFREKIQQGLASPHEICMELINSTDPIFEDMFPSNEQPVDEPLLRPAPPNTPAGDSDGSTLVTNNGHCGSAHKNTVCGDWPKGCCCSPFGICGNTTSHCGYGCQSGACLSEDALKPPAPIRFRPSRLPGQFHVIGRSGVPPMIAVLLQNGRVAFADKVENYTEVVLENGRYAYSTEFDPITSSLAPLSYKTNVFCSGGTFLADGRVLSVGGNGPLKWMDPTVDDGFRGIRYLERRFDDDNFDGTPWEEPGHQLSTGRWYPTVQTLSDGRVFVVSGSLNGDDPSVMQNNNPTYELLDKNGFPSGNSVELSILDKNQPYYMYPFLHLLNDGTVFIFVSRSAEVFDVDAGVTVKTLPDLPGDYRTYPNTGGSVLLPLRSANGWEPEIIICGGGAFQDIDSPSDPTCGRIRPLSEEPRWELEAMPGGRIMSEGILLPDGTVIWINGCRNGAQGYGIAENPIYNPWIYRPQAPPKKRWAIGGTSEVPRMYHSVALLLLDGTVLVAGSNPVEQPLLVTNPNDPMLAFPTEFRVEIYTPHYFMDGKADWRPRKIVISSRYLEPDGNFDITFHNRRPARKLSIVLYHGGFVTHSVHMGHRMLYLDHQGWKSWRKKQKVSVKMPPTSSVVPPGPYVIYVVVDGIPGEGQFVMVA</sequence>
<dbReference type="SUPFAM" id="SSF81296">
    <property type="entry name" value="E set domains"/>
    <property type="match status" value="1"/>
</dbReference>
<dbReference type="GO" id="GO:0008061">
    <property type="term" value="F:chitin binding"/>
    <property type="evidence" value="ECO:0007669"/>
    <property type="project" value="UniProtKB-UniRule"/>
</dbReference>
<proteinExistence type="predicted"/>
<feature type="region of interest" description="Disordered" evidence="5">
    <location>
        <begin position="36"/>
        <end position="61"/>
    </location>
</feature>
<evidence type="ECO:0000313" key="8">
    <source>
        <dbReference type="Proteomes" id="UP000054567"/>
    </source>
</evidence>
<keyword evidence="1 4" id="KW-0147">Chitin-binding</keyword>